<organism evidence="2 3">
    <name type="scientific">Schistosoma margrebowiei</name>
    <dbReference type="NCBI Taxonomy" id="48269"/>
    <lineage>
        <taxon>Eukaryota</taxon>
        <taxon>Metazoa</taxon>
        <taxon>Spiralia</taxon>
        <taxon>Lophotrochozoa</taxon>
        <taxon>Platyhelminthes</taxon>
        <taxon>Trematoda</taxon>
        <taxon>Digenea</taxon>
        <taxon>Strigeidida</taxon>
        <taxon>Schistosomatoidea</taxon>
        <taxon>Schistosomatidae</taxon>
        <taxon>Schistosoma</taxon>
    </lineage>
</organism>
<feature type="region of interest" description="Disordered" evidence="1">
    <location>
        <begin position="33"/>
        <end position="59"/>
    </location>
</feature>
<evidence type="ECO:0000256" key="1">
    <source>
        <dbReference type="SAM" id="MobiDB-lite"/>
    </source>
</evidence>
<protein>
    <submittedName>
        <fullName evidence="3">Uncharacterized protein</fullName>
    </submittedName>
</protein>
<feature type="compositionally biased region" description="Polar residues" evidence="1">
    <location>
        <begin position="47"/>
        <end position="59"/>
    </location>
</feature>
<reference evidence="3" key="1">
    <citation type="submission" date="2023-11" db="UniProtKB">
        <authorList>
            <consortium name="WormBaseParasite"/>
        </authorList>
    </citation>
    <scope>IDENTIFICATION</scope>
</reference>
<evidence type="ECO:0000313" key="3">
    <source>
        <dbReference type="WBParaSite" id="SMRG1_60780.2"/>
    </source>
</evidence>
<name>A0AA85A257_9TREM</name>
<accession>A0AA85A257</accession>
<sequence length="337" mass="39034">MQLLERLFQNKTEASPTFDLRVASRYLEKSNTVHRSASSVREKSTNERQNSSIVKRQSSPKFGVNASNAQLVIDDSVASAIHSYDMEHGSVTEHSSDSLTLDNPVKKLNELDVDSVSDISLGAYTVWILFQRYTSSYIVNKAECDYAKIVGLLNRIKSTREEIIRLRKTKHDWENWFQSVKDLHNEHKILTDLIQMLGISECNSKENDNSLESQNFNQTELIPQLEQTILQKFSPVLNRLTMKEINLDKYENVCHDLQQLSDIASLFSNISENDIDSFEQLTNEVNNFADHLQNRIYPQNITQYEQLMKCLQTFILYTSLKCEQIERKWLKQILLSD</sequence>
<dbReference type="WBParaSite" id="SMRG1_60780.2">
    <property type="protein sequence ID" value="SMRG1_60780.2"/>
    <property type="gene ID" value="SMRG1_60780"/>
</dbReference>
<dbReference type="AlphaFoldDB" id="A0AA85A257"/>
<evidence type="ECO:0000313" key="2">
    <source>
        <dbReference type="Proteomes" id="UP000050790"/>
    </source>
</evidence>
<proteinExistence type="predicted"/>
<dbReference type="Proteomes" id="UP000050790">
    <property type="component" value="Unassembled WGS sequence"/>
</dbReference>